<evidence type="ECO:0000256" key="3">
    <source>
        <dbReference type="ARBA" id="ARBA00023172"/>
    </source>
</evidence>
<dbReference type="InterPro" id="IPR036162">
    <property type="entry name" value="Resolvase-like_N_sf"/>
</dbReference>
<evidence type="ECO:0000256" key="1">
    <source>
        <dbReference type="ARBA" id="ARBA00022908"/>
    </source>
</evidence>
<dbReference type="GO" id="GO:0015074">
    <property type="term" value="P:DNA integration"/>
    <property type="evidence" value="ECO:0007669"/>
    <property type="project" value="UniProtKB-KW"/>
</dbReference>
<dbReference type="InterPro" id="IPR006118">
    <property type="entry name" value="Recombinase_CS"/>
</dbReference>
<proteinExistence type="predicted"/>
<evidence type="ECO:0000259" key="6">
    <source>
        <dbReference type="PROSITE" id="PS51736"/>
    </source>
</evidence>
<keyword evidence="8" id="KW-1185">Reference proteome</keyword>
<dbReference type="PROSITE" id="PS51736">
    <property type="entry name" value="RECOMBINASES_3"/>
    <property type="match status" value="1"/>
</dbReference>
<evidence type="ECO:0000256" key="4">
    <source>
        <dbReference type="PIRSR" id="PIRSR606118-50"/>
    </source>
</evidence>
<reference evidence="7" key="1">
    <citation type="submission" date="2013-03" db="EMBL/GenBank/DDBJ databases">
        <title>Genome Sequence of the Profundibacterium mesophilum strain KAUST100406-0324T from Red Sea, a novel genus in the family Rhodobacteraceae.</title>
        <authorList>
            <person name="Essack M."/>
            <person name="Alam I."/>
            <person name="Lafi F."/>
            <person name="Alawi W."/>
            <person name="Kamanu F."/>
            <person name="Al-Suwailem A."/>
            <person name="Lee O.O."/>
            <person name="Xu Y."/>
            <person name="Bajic V."/>
            <person name="Qian P.-Y."/>
            <person name="Archer J."/>
        </authorList>
    </citation>
    <scope>NUCLEOTIDE SEQUENCE</scope>
    <source>
        <strain evidence="7">KAUST100406-0324</strain>
    </source>
</reference>
<protein>
    <submittedName>
        <fullName evidence="7">Invertase</fullName>
    </submittedName>
</protein>
<sequence>MIIGYARVSTDDQNLEAQTDALTEAGAKRVFADKIGSFAGECEILR</sequence>
<dbReference type="InterPro" id="IPR006119">
    <property type="entry name" value="Resolv_N"/>
</dbReference>
<evidence type="ECO:0000256" key="5">
    <source>
        <dbReference type="PROSITE-ProRule" id="PRU10137"/>
    </source>
</evidence>
<evidence type="ECO:0000256" key="2">
    <source>
        <dbReference type="ARBA" id="ARBA00023125"/>
    </source>
</evidence>
<dbReference type="SUPFAM" id="SSF53041">
    <property type="entry name" value="Resolvase-like"/>
    <property type="match status" value="1"/>
</dbReference>
<evidence type="ECO:0000313" key="7">
    <source>
        <dbReference type="EMBL" id="KAF0674905.1"/>
    </source>
</evidence>
<feature type="active site" description="O-(5'-phospho-DNA)-serine intermediate" evidence="4 5">
    <location>
        <position position="9"/>
    </location>
</feature>
<keyword evidence="1" id="KW-0229">DNA integration</keyword>
<dbReference type="EMBL" id="APKE01000034">
    <property type="protein sequence ID" value="KAF0674905.1"/>
    <property type="molecule type" value="Genomic_DNA"/>
</dbReference>
<evidence type="ECO:0000313" key="8">
    <source>
        <dbReference type="Proteomes" id="UP000698242"/>
    </source>
</evidence>
<dbReference type="Pfam" id="PF00239">
    <property type="entry name" value="Resolvase"/>
    <property type="match status" value="1"/>
</dbReference>
<dbReference type="AlphaFoldDB" id="A0A921NSX4"/>
<dbReference type="GO" id="GO:0003677">
    <property type="term" value="F:DNA binding"/>
    <property type="evidence" value="ECO:0007669"/>
    <property type="project" value="UniProtKB-KW"/>
</dbReference>
<keyword evidence="2" id="KW-0238">DNA-binding</keyword>
<dbReference type="Gene3D" id="3.40.50.1390">
    <property type="entry name" value="Resolvase, N-terminal catalytic domain"/>
    <property type="match status" value="1"/>
</dbReference>
<comment type="caution">
    <text evidence="7">The sequence shown here is derived from an EMBL/GenBank/DDBJ whole genome shotgun (WGS) entry which is preliminary data.</text>
</comment>
<organism evidence="7 8">
    <name type="scientific">Profundibacterium mesophilum KAUST100406-0324</name>
    <dbReference type="NCBI Taxonomy" id="1037889"/>
    <lineage>
        <taxon>Bacteria</taxon>
        <taxon>Pseudomonadati</taxon>
        <taxon>Pseudomonadota</taxon>
        <taxon>Alphaproteobacteria</taxon>
        <taxon>Rhodobacterales</taxon>
        <taxon>Roseobacteraceae</taxon>
        <taxon>Profundibacterium</taxon>
    </lineage>
</organism>
<feature type="domain" description="Resolvase/invertase-type recombinase catalytic" evidence="6">
    <location>
        <begin position="1"/>
        <end position="46"/>
    </location>
</feature>
<dbReference type="PROSITE" id="PS00397">
    <property type="entry name" value="RECOMBINASES_1"/>
    <property type="match status" value="1"/>
</dbReference>
<name>A0A921NSX4_9RHOB</name>
<gene>
    <name evidence="7" type="ORF">PMES_02787</name>
</gene>
<accession>A0A921NSX4</accession>
<dbReference type="GO" id="GO:0000150">
    <property type="term" value="F:DNA strand exchange activity"/>
    <property type="evidence" value="ECO:0007669"/>
    <property type="project" value="InterPro"/>
</dbReference>
<keyword evidence="3" id="KW-0233">DNA recombination</keyword>
<dbReference type="Proteomes" id="UP000698242">
    <property type="component" value="Unassembled WGS sequence"/>
</dbReference>